<dbReference type="SUPFAM" id="SSF46689">
    <property type="entry name" value="Homeodomain-like"/>
    <property type="match status" value="2"/>
</dbReference>
<dbReference type="EMBL" id="JAGYPM010000001">
    <property type="protein sequence ID" value="MBS4189720.1"/>
    <property type="molecule type" value="Genomic_DNA"/>
</dbReference>
<dbReference type="PROSITE" id="PS01124">
    <property type="entry name" value="HTH_ARAC_FAMILY_2"/>
    <property type="match status" value="1"/>
</dbReference>
<dbReference type="InterPro" id="IPR018062">
    <property type="entry name" value="HTH_AraC-typ_CS"/>
</dbReference>
<name>A0ABS5NPJ2_9BACI</name>
<dbReference type="InterPro" id="IPR041522">
    <property type="entry name" value="CdaR_GGDEF"/>
</dbReference>
<dbReference type="Gene3D" id="1.10.10.60">
    <property type="entry name" value="Homeodomain-like"/>
    <property type="match status" value="2"/>
</dbReference>
<dbReference type="PROSITE" id="PS00041">
    <property type="entry name" value="HTH_ARAC_FAMILY_1"/>
    <property type="match status" value="1"/>
</dbReference>
<accession>A0ABS5NPJ2</accession>
<dbReference type="Pfam" id="PF17853">
    <property type="entry name" value="GGDEF_2"/>
    <property type="match status" value="1"/>
</dbReference>
<dbReference type="PANTHER" id="PTHR43280:SF28">
    <property type="entry name" value="HTH-TYPE TRANSCRIPTIONAL ACTIVATOR RHAS"/>
    <property type="match status" value="1"/>
</dbReference>
<keyword evidence="3" id="KW-0804">Transcription</keyword>
<gene>
    <name evidence="5" type="ORF">KHA94_05795</name>
</gene>
<organism evidence="5 6">
    <name type="scientific">Cytobacillus citreus</name>
    <dbReference type="NCBI Taxonomy" id="2833586"/>
    <lineage>
        <taxon>Bacteria</taxon>
        <taxon>Bacillati</taxon>
        <taxon>Bacillota</taxon>
        <taxon>Bacilli</taxon>
        <taxon>Bacillales</taxon>
        <taxon>Bacillaceae</taxon>
        <taxon>Cytobacillus</taxon>
    </lineage>
</organism>
<dbReference type="PRINTS" id="PR00032">
    <property type="entry name" value="HTHARAC"/>
</dbReference>
<dbReference type="Pfam" id="PF12833">
    <property type="entry name" value="HTH_18"/>
    <property type="match status" value="1"/>
</dbReference>
<dbReference type="PANTHER" id="PTHR43280">
    <property type="entry name" value="ARAC-FAMILY TRANSCRIPTIONAL REGULATOR"/>
    <property type="match status" value="1"/>
</dbReference>
<proteinExistence type="predicted"/>
<dbReference type="Proteomes" id="UP000681027">
    <property type="component" value="Unassembled WGS sequence"/>
</dbReference>
<dbReference type="InterPro" id="IPR009057">
    <property type="entry name" value="Homeodomain-like_sf"/>
</dbReference>
<keyword evidence="2" id="KW-0238">DNA-binding</keyword>
<evidence type="ECO:0000256" key="2">
    <source>
        <dbReference type="ARBA" id="ARBA00023125"/>
    </source>
</evidence>
<evidence type="ECO:0000259" key="4">
    <source>
        <dbReference type="PROSITE" id="PS01124"/>
    </source>
</evidence>
<protein>
    <submittedName>
        <fullName evidence="5">AraC family transcriptional regulator</fullName>
    </submittedName>
</protein>
<sequence>MKKKVLIFSEDERLLQKIENVNTYLHSPFSFERIHTLTPSITPEVVAVFFDMDLAEEKAVTRFIQSHRNLYSIMIKEHFQHDEIRRFFKNGAFDCFKLPLNEEGLYKLFQEIIKGERNVPFQSTPLSNDQLEPIKDELKMSLAYDLIYGNTKHSKVIWDRSQLAGLSAIPDTCMVVCVDDYRRLTENKSELWGQSIRNDIIVSVKSYFDSSQVKEMIVIMNGPENIVVLMSLPVQNHLQEYKALSSGHALKLKEYIQESTGYSMTIGIGNYYEDARNLHVSYQEALQAVANKFFTGSNAVIHIEDVEPFTNNVDLLQMNEMAVMANQLTMGDFEGVKSSLAAVLRWIFSQRNISPRLFRLQTLDLLSTLSRAAINGGVQPKEILTMQLSYAKELLLLENLEQICLWFDKVVHQFLEMVLSNHNESMLKSVQMALGYINRHFTEEITLESVAMEVHLSPNYFSNIFKKTTGSSFIEYLTQLRMEKAKLMLMDLNCTVYQIAETVGYSTSRYFSRVFKSYSGMTPKRIS</sequence>
<comment type="caution">
    <text evidence="5">The sequence shown here is derived from an EMBL/GenBank/DDBJ whole genome shotgun (WGS) entry which is preliminary data.</text>
</comment>
<keyword evidence="1" id="KW-0805">Transcription regulation</keyword>
<keyword evidence="6" id="KW-1185">Reference proteome</keyword>
<dbReference type="RefSeq" id="WP_213101127.1">
    <property type="nucleotide sequence ID" value="NZ_JAGYPM010000001.1"/>
</dbReference>
<dbReference type="SMART" id="SM00342">
    <property type="entry name" value="HTH_ARAC"/>
    <property type="match status" value="1"/>
</dbReference>
<feature type="domain" description="HTH araC/xylS-type" evidence="4">
    <location>
        <begin position="431"/>
        <end position="527"/>
    </location>
</feature>
<evidence type="ECO:0000313" key="5">
    <source>
        <dbReference type="EMBL" id="MBS4189720.1"/>
    </source>
</evidence>
<evidence type="ECO:0000313" key="6">
    <source>
        <dbReference type="Proteomes" id="UP000681027"/>
    </source>
</evidence>
<reference evidence="5 6" key="1">
    <citation type="submission" date="2021-05" db="EMBL/GenBank/DDBJ databases">
        <title>Novel Bacillus species.</title>
        <authorList>
            <person name="Liu G."/>
        </authorList>
    </citation>
    <scope>NUCLEOTIDE SEQUENCE [LARGE SCALE GENOMIC DNA]</scope>
    <source>
        <strain evidence="5 6">FJAT-49705</strain>
    </source>
</reference>
<evidence type="ECO:0000256" key="3">
    <source>
        <dbReference type="ARBA" id="ARBA00023163"/>
    </source>
</evidence>
<dbReference type="InterPro" id="IPR020449">
    <property type="entry name" value="Tscrpt_reg_AraC-type_HTH"/>
</dbReference>
<evidence type="ECO:0000256" key="1">
    <source>
        <dbReference type="ARBA" id="ARBA00023015"/>
    </source>
</evidence>
<dbReference type="InterPro" id="IPR018060">
    <property type="entry name" value="HTH_AraC"/>
</dbReference>